<protein>
    <submittedName>
        <fullName evidence="1">Uncharacterized protein</fullName>
    </submittedName>
</protein>
<accession>A0ACB8RK81</accession>
<comment type="caution">
    <text evidence="1">The sequence shown here is derived from an EMBL/GenBank/DDBJ whole genome shotgun (WGS) entry which is preliminary data.</text>
</comment>
<gene>
    <name evidence="1" type="ORF">FA95DRAFT_226443</name>
</gene>
<organism evidence="1 2">
    <name type="scientific">Auriscalpium vulgare</name>
    <dbReference type="NCBI Taxonomy" id="40419"/>
    <lineage>
        <taxon>Eukaryota</taxon>
        <taxon>Fungi</taxon>
        <taxon>Dikarya</taxon>
        <taxon>Basidiomycota</taxon>
        <taxon>Agaricomycotina</taxon>
        <taxon>Agaricomycetes</taxon>
        <taxon>Russulales</taxon>
        <taxon>Auriscalpiaceae</taxon>
        <taxon>Auriscalpium</taxon>
    </lineage>
</organism>
<name>A0ACB8RK81_9AGAM</name>
<keyword evidence="2" id="KW-1185">Reference proteome</keyword>
<reference evidence="1" key="2">
    <citation type="journal article" date="2022" name="New Phytol.">
        <title>Evolutionary transition to the ectomycorrhizal habit in the genomes of a hyperdiverse lineage of mushroom-forming fungi.</title>
        <authorList>
            <person name="Looney B."/>
            <person name="Miyauchi S."/>
            <person name="Morin E."/>
            <person name="Drula E."/>
            <person name="Courty P.E."/>
            <person name="Kohler A."/>
            <person name="Kuo A."/>
            <person name="LaButti K."/>
            <person name="Pangilinan J."/>
            <person name="Lipzen A."/>
            <person name="Riley R."/>
            <person name="Andreopoulos W."/>
            <person name="He G."/>
            <person name="Johnson J."/>
            <person name="Nolan M."/>
            <person name="Tritt A."/>
            <person name="Barry K.W."/>
            <person name="Grigoriev I.V."/>
            <person name="Nagy L.G."/>
            <person name="Hibbett D."/>
            <person name="Henrissat B."/>
            <person name="Matheny P.B."/>
            <person name="Labbe J."/>
            <person name="Martin F.M."/>
        </authorList>
    </citation>
    <scope>NUCLEOTIDE SEQUENCE</scope>
    <source>
        <strain evidence="1">FP105234-sp</strain>
    </source>
</reference>
<sequence>MGTSKSAAQSSRSKLRLSSLPTTSTRDSESDAILAPSSPSSRQPRRIPALYFRRVVRAWAPADGEETWHLSLPFFSLAKGARYEVVQDAGLHRGLPGLSTLFGEYDRLLVVRDDADEVGRALANHVEHEEAATGMRDAEISLPGSDADVLRGAVPPDSSAGGLRSSGAKSSMFPQRRLPVPVPLFPGHACAVLAKVEKSKCENEGDIPPIVPPPLAGDLPYTPLWRTMGSSSSSSSGSSGKKSTNSTSSRKSRMNQRHTESSMSHEEAVAITACPPSTDQKRTNRLFALRRLRRGRWDDQVVDAADVLAGASARG</sequence>
<dbReference type="Proteomes" id="UP000814033">
    <property type="component" value="Unassembled WGS sequence"/>
</dbReference>
<proteinExistence type="predicted"/>
<reference evidence="1" key="1">
    <citation type="submission" date="2021-02" db="EMBL/GenBank/DDBJ databases">
        <authorList>
            <consortium name="DOE Joint Genome Institute"/>
            <person name="Ahrendt S."/>
            <person name="Looney B.P."/>
            <person name="Miyauchi S."/>
            <person name="Morin E."/>
            <person name="Drula E."/>
            <person name="Courty P.E."/>
            <person name="Chicoki N."/>
            <person name="Fauchery L."/>
            <person name="Kohler A."/>
            <person name="Kuo A."/>
            <person name="Labutti K."/>
            <person name="Pangilinan J."/>
            <person name="Lipzen A."/>
            <person name="Riley R."/>
            <person name="Andreopoulos W."/>
            <person name="He G."/>
            <person name="Johnson J."/>
            <person name="Barry K.W."/>
            <person name="Grigoriev I.V."/>
            <person name="Nagy L."/>
            <person name="Hibbett D."/>
            <person name="Henrissat B."/>
            <person name="Matheny P.B."/>
            <person name="Labbe J."/>
            <person name="Martin F."/>
        </authorList>
    </citation>
    <scope>NUCLEOTIDE SEQUENCE</scope>
    <source>
        <strain evidence="1">FP105234-sp</strain>
    </source>
</reference>
<evidence type="ECO:0000313" key="1">
    <source>
        <dbReference type="EMBL" id="KAI0044649.1"/>
    </source>
</evidence>
<evidence type="ECO:0000313" key="2">
    <source>
        <dbReference type="Proteomes" id="UP000814033"/>
    </source>
</evidence>
<dbReference type="EMBL" id="MU275975">
    <property type="protein sequence ID" value="KAI0044649.1"/>
    <property type="molecule type" value="Genomic_DNA"/>
</dbReference>